<dbReference type="InterPro" id="IPR012854">
    <property type="entry name" value="Cu_amine_oxidase-like_N"/>
</dbReference>
<evidence type="ECO:0000313" key="5">
    <source>
        <dbReference type="EMBL" id="QCT00918.1"/>
    </source>
</evidence>
<keyword evidence="1" id="KW-0732">Signal</keyword>
<feature type="domain" description="DUF3298" evidence="3">
    <location>
        <begin position="319"/>
        <end position="354"/>
    </location>
</feature>
<dbReference type="InterPro" id="IPR025303">
    <property type="entry name" value="PdaC"/>
</dbReference>
<proteinExistence type="predicted"/>
<feature type="chain" id="PRO_5038939063" description="DUF4163 domain-containing protein" evidence="1">
    <location>
        <begin position="23"/>
        <end position="358"/>
    </location>
</feature>
<gene>
    <name evidence="5" type="ORF">E6C60_0192</name>
</gene>
<evidence type="ECO:0000259" key="4">
    <source>
        <dbReference type="Pfam" id="PF13739"/>
    </source>
</evidence>
<evidence type="ECO:0000313" key="6">
    <source>
        <dbReference type="Proteomes" id="UP000300879"/>
    </source>
</evidence>
<dbReference type="KEGG" id="palo:E6C60_0192"/>
<dbReference type="InterPro" id="IPR037126">
    <property type="entry name" value="PdaC/RsiV-like_sf"/>
</dbReference>
<dbReference type="Pfam" id="PF11738">
    <property type="entry name" value="DUF3298"/>
    <property type="match status" value="1"/>
</dbReference>
<dbReference type="Gene3D" id="3.90.640.20">
    <property type="entry name" value="Heat-shock cognate protein, ATPase"/>
    <property type="match status" value="1"/>
</dbReference>
<reference evidence="5 6" key="1">
    <citation type="submission" date="2019-05" db="EMBL/GenBank/DDBJ databases">
        <authorList>
            <person name="Chen C."/>
        </authorList>
    </citation>
    <scope>NUCLEOTIDE SEQUENCE [LARGE SCALE GENOMIC DNA]</scope>
    <source>
        <strain evidence="5 6">HB172198</strain>
    </source>
</reference>
<protein>
    <recommendedName>
        <fullName evidence="7">DUF4163 domain-containing protein</fullName>
    </recommendedName>
</protein>
<feature type="domain" description="Deacetylase PdaC" evidence="4">
    <location>
        <begin position="180"/>
        <end position="265"/>
    </location>
</feature>
<dbReference type="Gene3D" id="3.30.565.40">
    <property type="entry name" value="Fervidobacterium nodosum Rt17-B1 like"/>
    <property type="match status" value="1"/>
</dbReference>
<dbReference type="InterPro" id="IPR036582">
    <property type="entry name" value="Mao_N_sf"/>
</dbReference>
<sequence length="358" mass="39606">MMEMNIRRTWITAMLAAGVALGSVMDGGAQGAEAATVSRSHLQAVNEITVTWDGKELSRKGIVSRGSSYVPITEVRDVLGLSLHYDAKERSYTLSGALHEIKIYVYGGDEIGLLVNGYYSNSKDAKLVNGRLYLPYDLLHQYMGVQGAWSSAEQTLSLTSLPQNKLTLETRTLREVTPKADISVRYPVLSGMANAKAEADMNAVFRQHAEDFISESVEGLKEMPAPREGIPYEYTGDFIVHHNRDGILSLTAHEYTYAGGAHGMTYRTSWTFSLPDGKKLQLADVINLQGDRKQKLDTYVLETLEEGGGYLGGFQGVPADASFYIQGDAAVLYFQLYEYTAYAYGFPEIKLPFSVWKK</sequence>
<evidence type="ECO:0000256" key="1">
    <source>
        <dbReference type="SAM" id="SignalP"/>
    </source>
</evidence>
<feature type="domain" description="Copper amine oxidase-like N-terminal" evidence="2">
    <location>
        <begin position="55"/>
        <end position="157"/>
    </location>
</feature>
<keyword evidence="6" id="KW-1185">Reference proteome</keyword>
<name>A0A4P8XFH6_9BACL</name>
<feature type="signal peptide" evidence="1">
    <location>
        <begin position="1"/>
        <end position="22"/>
    </location>
</feature>
<accession>A0A4P8XFH6</accession>
<dbReference type="Proteomes" id="UP000300879">
    <property type="component" value="Chromosome"/>
</dbReference>
<organism evidence="5 6">
    <name type="scientific">Paenibacillus algicola</name>
    <dbReference type="NCBI Taxonomy" id="2565926"/>
    <lineage>
        <taxon>Bacteria</taxon>
        <taxon>Bacillati</taxon>
        <taxon>Bacillota</taxon>
        <taxon>Bacilli</taxon>
        <taxon>Bacillales</taxon>
        <taxon>Paenibacillaceae</taxon>
        <taxon>Paenibacillus</taxon>
    </lineage>
</organism>
<dbReference type="EMBL" id="CP040396">
    <property type="protein sequence ID" value="QCT00918.1"/>
    <property type="molecule type" value="Genomic_DNA"/>
</dbReference>
<evidence type="ECO:0000259" key="2">
    <source>
        <dbReference type="Pfam" id="PF07833"/>
    </source>
</evidence>
<evidence type="ECO:0008006" key="7">
    <source>
        <dbReference type="Google" id="ProtNLM"/>
    </source>
</evidence>
<dbReference type="SUPFAM" id="SSF55383">
    <property type="entry name" value="Copper amine oxidase, domain N"/>
    <property type="match status" value="1"/>
</dbReference>
<dbReference type="InterPro" id="IPR021729">
    <property type="entry name" value="DUF3298"/>
</dbReference>
<evidence type="ECO:0000259" key="3">
    <source>
        <dbReference type="Pfam" id="PF11738"/>
    </source>
</evidence>
<dbReference type="Pfam" id="PF07833">
    <property type="entry name" value="Cu_amine_oxidN1"/>
    <property type="match status" value="1"/>
</dbReference>
<dbReference type="Pfam" id="PF13739">
    <property type="entry name" value="PdaC"/>
    <property type="match status" value="1"/>
</dbReference>
<dbReference type="AlphaFoldDB" id="A0A4P8XFH6"/>